<accession>A0A8H9IG79</accession>
<dbReference type="AlphaFoldDB" id="A0A8H9IG79"/>
<proteinExistence type="predicted"/>
<dbReference type="Pfam" id="PF07603">
    <property type="entry name" value="Lcl_C"/>
    <property type="match status" value="1"/>
</dbReference>
<name>A0A8H9IG79_9ALTE</name>
<comment type="caution">
    <text evidence="2">The sequence shown here is derived from an EMBL/GenBank/DDBJ whole genome shotgun (WGS) entry which is preliminary data.</text>
</comment>
<evidence type="ECO:0000259" key="1">
    <source>
        <dbReference type="Pfam" id="PF07603"/>
    </source>
</evidence>
<sequence length="236" mass="27006">MNYLKMSVVLFGTGLLLGSLSYTDKTVSAQASYWNKLRQSNAVKTPQRCDLGADFTASNNAFLFQYNKKYKWSPKKTDRLKNTFESKRVLQKSPLLMWDRCAQGADSLVRCDTAKKYTAAEAIELVSSVNSNHKDRDWIMRIPTPEELSGIVEKRCESPAANLSVFPYTQSAPYWAFDITSKTFSVVDFKDGKRKNTNLNERHYLRFVSTVTPTLLKGYKRNVVEKDIIRTLDHAF</sequence>
<feature type="domain" description="Lcl C-terminal" evidence="1">
    <location>
        <begin position="95"/>
        <end position="208"/>
    </location>
</feature>
<reference evidence="2" key="1">
    <citation type="journal article" date="2014" name="Int. J. Syst. Evol. Microbiol.">
        <title>Complete genome sequence of Corynebacterium casei LMG S-19264T (=DSM 44701T), isolated from a smear-ripened cheese.</title>
        <authorList>
            <consortium name="US DOE Joint Genome Institute (JGI-PGF)"/>
            <person name="Walter F."/>
            <person name="Albersmeier A."/>
            <person name="Kalinowski J."/>
            <person name="Ruckert C."/>
        </authorList>
    </citation>
    <scope>NUCLEOTIDE SEQUENCE</scope>
    <source>
        <strain evidence="2">KCTC 32337</strain>
    </source>
</reference>
<dbReference type="Proteomes" id="UP000622604">
    <property type="component" value="Unassembled WGS sequence"/>
</dbReference>
<dbReference type="RefSeq" id="WP_013755133.1">
    <property type="nucleotide sequence ID" value="NZ_BMZC01000014.1"/>
</dbReference>
<evidence type="ECO:0000313" key="2">
    <source>
        <dbReference type="EMBL" id="GGZ77387.1"/>
    </source>
</evidence>
<protein>
    <recommendedName>
        <fullName evidence="1">Lcl C-terminal domain-containing protein</fullName>
    </recommendedName>
</protein>
<reference evidence="2" key="2">
    <citation type="submission" date="2020-09" db="EMBL/GenBank/DDBJ databases">
        <authorList>
            <person name="Sun Q."/>
            <person name="Kim S."/>
        </authorList>
    </citation>
    <scope>NUCLEOTIDE SEQUENCE</scope>
    <source>
        <strain evidence="2">KCTC 32337</strain>
    </source>
</reference>
<evidence type="ECO:0000313" key="3">
    <source>
        <dbReference type="Proteomes" id="UP000622604"/>
    </source>
</evidence>
<dbReference type="EMBL" id="BMZC01000014">
    <property type="protein sequence ID" value="GGZ77387.1"/>
    <property type="molecule type" value="Genomic_DNA"/>
</dbReference>
<gene>
    <name evidence="2" type="ORF">GCM10011274_39340</name>
</gene>
<dbReference type="InterPro" id="IPR011460">
    <property type="entry name" value="Lcl_C"/>
</dbReference>
<organism evidence="2 3">
    <name type="scientific">Paraglaciecola chathamensis</name>
    <dbReference type="NCBI Taxonomy" id="368405"/>
    <lineage>
        <taxon>Bacteria</taxon>
        <taxon>Pseudomonadati</taxon>
        <taxon>Pseudomonadota</taxon>
        <taxon>Gammaproteobacteria</taxon>
        <taxon>Alteromonadales</taxon>
        <taxon>Alteromonadaceae</taxon>
        <taxon>Paraglaciecola</taxon>
    </lineage>
</organism>